<feature type="region of interest" description="Disordered" evidence="1">
    <location>
        <begin position="42"/>
        <end position="98"/>
    </location>
</feature>
<dbReference type="Gene3D" id="3.40.390.10">
    <property type="entry name" value="Collagenase (Catalytic Domain)"/>
    <property type="match status" value="1"/>
</dbReference>
<protein>
    <submittedName>
        <fullName evidence="2">Methyltransferase small domain protein</fullName>
    </submittedName>
</protein>
<organism evidence="2 3">
    <name type="scientific">Leptospira licerasiae str. MMD4847</name>
    <dbReference type="NCBI Taxonomy" id="1049971"/>
    <lineage>
        <taxon>Bacteria</taxon>
        <taxon>Pseudomonadati</taxon>
        <taxon>Spirochaetota</taxon>
        <taxon>Spirochaetia</taxon>
        <taxon>Leptospirales</taxon>
        <taxon>Leptospiraceae</taxon>
        <taxon>Leptospira</taxon>
    </lineage>
</organism>
<keyword evidence="2" id="KW-0489">Methyltransferase</keyword>
<feature type="compositionally biased region" description="Polar residues" evidence="1">
    <location>
        <begin position="73"/>
        <end position="92"/>
    </location>
</feature>
<sequence>MVTAREIVKSYFLISKGRKEPIAKESIRSDGSVWRKVKDIKGGKNNWKQIKPPSKKQDLDKFKEDNRKERKSVTSLQDSKNSVQQPNATTPDKTGEPFRLQSESLAPKKGVQNEPNLFGITPQNESKFIKQNYLPIYTPEEIRTIPDLVTSVKDALLKEGLTARAKEFVDLAYHGNNRMQDILNLAYRYVRISSDSVNKIRKMILAGSDQSGKEKNLLGSNALSEAMLGNQNAAGPRGDTKEKIRNAVQGSKKVLLTGNSLSEVVREILGSPLSVSDREYVQKLYDSIEKHLIPVLSERKINETLSSLSVKDSDIVLKLIRNYITENLLKYNEKEKANPKEENLSEIKRSVLATKFRNLADSMEKTIQAKENPAIANMNATRRRAGIAASMYEDAKRLKKTQTALLGMASALELNQLPSYLETVKSKKDIDSILDYYRYIQSQKTRGVEKGNSKLNVSFSKLRHYDVYQRDGEPKVRSNGSVYNVSLEWAKDNKIVSPEIFKQAKKFIIKDGEDPNTYIETNSAQEAERIKKILETTKLIDGCLYVRPATPKTKNRVTIDGKEYEVFFKGKTYMVYSETALSLLRLGFNSVGEVEKAGQFLTDIINQGGINPESEKKAKIKNLERELIGRKISGFFPTPKSLGEHLLEQADIEPGMSVLEPSAGKGDLADQIQEKTGIEPDTIEMNSSLREILSEKNHTLVGWDFLEYNDKTYDRIIMNPPFENGQDIEHVRHAYDLLNPGGRLVAIVSEGPFYRSDSKARSFRDWISENGGFSEQLPENSFSGKDSFRQTSVRTRLVVLDKPLNPNSLSEAMIGNKNAEGNHKVENANPENETIAEKPRSPISEGVQAAKEELEKQKINETNLLKSALPFGTKVTFNEENQESIILNSKLINGELYYELTNGQTVSSGLVKIPPIVDPKEIDDKISSATPENRSQITKTIFGTTKTEEEATKEIESEKIVFMPGSDIQSVLIARGLEERVIQDYSKAPVDKIILFNEKTILERERPPYIPKVNTADFNYFKYSFPKIKVGDDKFLVLLASSKPNFQNGSYSGNSDPEYVLMNGDSLVATENYYRTLLKAQLKKKYDNAGIKKRVVLKELSSNKMTSEQYRMISYQIFGENSSRYDTERNKKIWDNYRELRETLGYKTIDVKRRTADRIDQSTYYKGRETSYGDSGLVKDLFEDFGVLVKRQNGDDITPIEINQVREAISDVFSIFGNRSEMARKFGLKFSHSGQVLMHAMNAHGLFFPAFKAIGVSFKGGKDHGALTLSHEFAHLMDYYVGKQKSQYFASEKLGSIENQIASIFRKGMRARKTSEYYSRTCECFARAFEMYYYENKYKDEEFDEKENPSWEYYRANVRPLVEQFFDVNNDYLKSEIFDIVFSRKRERKIKNVA</sequence>
<gene>
    <name evidence="2" type="ORF">LEP1GSC178_0094</name>
</gene>
<dbReference type="InterPro" id="IPR002052">
    <property type="entry name" value="DNA_methylase_N6_adenine_CS"/>
</dbReference>
<evidence type="ECO:0000256" key="1">
    <source>
        <dbReference type="SAM" id="MobiDB-lite"/>
    </source>
</evidence>
<comment type="caution">
    <text evidence="2">The sequence shown here is derived from an EMBL/GenBank/DDBJ whole genome shotgun (WGS) entry which is preliminary data.</text>
</comment>
<keyword evidence="2" id="KW-0808">Transferase</keyword>
<evidence type="ECO:0000313" key="3">
    <source>
        <dbReference type="Proteomes" id="UP000018720"/>
    </source>
</evidence>
<dbReference type="PROSITE" id="PS00092">
    <property type="entry name" value="N6_MTASE"/>
    <property type="match status" value="1"/>
</dbReference>
<dbReference type="Gene3D" id="3.40.50.150">
    <property type="entry name" value="Vaccinia Virus protein VP39"/>
    <property type="match status" value="1"/>
</dbReference>
<dbReference type="CDD" id="cd02440">
    <property type="entry name" value="AdoMet_MTases"/>
    <property type="match status" value="1"/>
</dbReference>
<dbReference type="SUPFAM" id="SSF53335">
    <property type="entry name" value="S-adenosyl-L-methionine-dependent methyltransferases"/>
    <property type="match status" value="1"/>
</dbReference>
<dbReference type="InterPro" id="IPR024079">
    <property type="entry name" value="MetalloPept_cat_dom_sf"/>
</dbReference>
<dbReference type="SUPFAM" id="SSF55486">
    <property type="entry name" value="Metalloproteases ('zincins'), catalytic domain"/>
    <property type="match status" value="1"/>
</dbReference>
<dbReference type="InterPro" id="IPR029063">
    <property type="entry name" value="SAM-dependent_MTases_sf"/>
</dbReference>
<dbReference type="GO" id="GO:0008168">
    <property type="term" value="F:methyltransferase activity"/>
    <property type="evidence" value="ECO:0007669"/>
    <property type="project" value="UniProtKB-KW"/>
</dbReference>
<proteinExistence type="predicted"/>
<dbReference type="PRINTS" id="PR00507">
    <property type="entry name" value="N12N6MTFRASE"/>
</dbReference>
<dbReference type="EMBL" id="AHOM02000005">
    <property type="protein sequence ID" value="EJZ42269.1"/>
    <property type="molecule type" value="Genomic_DNA"/>
</dbReference>
<keyword evidence="3" id="KW-1185">Reference proteome</keyword>
<reference evidence="2 3" key="1">
    <citation type="submission" date="2012-08" db="EMBL/GenBank/DDBJ databases">
        <authorList>
            <person name="Harkins D.M."/>
            <person name="Durkin A.S."/>
            <person name="Selengut J.D."/>
            <person name="Sanka R."/>
            <person name="DePew J."/>
            <person name="Purushe J."/>
            <person name="Matthias M.A."/>
            <person name="Vinetz J.M."/>
            <person name="Sutton G.G."/>
            <person name="Nelson W.C."/>
            <person name="Fouts D.E."/>
        </authorList>
    </citation>
    <scope>NUCLEOTIDE SEQUENCE [LARGE SCALE GENOMIC DNA]</scope>
    <source>
        <strain evidence="2 3">MMD4847</strain>
    </source>
</reference>
<feature type="compositionally biased region" description="Basic and acidic residues" evidence="1">
    <location>
        <begin position="55"/>
        <end position="72"/>
    </location>
</feature>
<accession>A0ABN0H9K3</accession>
<dbReference type="Proteomes" id="UP000018720">
    <property type="component" value="Unassembled WGS sequence"/>
</dbReference>
<evidence type="ECO:0000313" key="2">
    <source>
        <dbReference type="EMBL" id="EJZ42269.1"/>
    </source>
</evidence>
<name>A0ABN0H9K3_9LEPT</name>
<dbReference type="RefSeq" id="WP_008591825.1">
    <property type="nucleotide sequence ID" value="NZ_AHOM02000005.1"/>
</dbReference>
<dbReference type="GO" id="GO:0032259">
    <property type="term" value="P:methylation"/>
    <property type="evidence" value="ECO:0007669"/>
    <property type="project" value="UniProtKB-KW"/>
</dbReference>